<organism evidence="5 6">
    <name type="scientific">Lutibacter maritimus</name>
    <dbReference type="NCBI Taxonomy" id="593133"/>
    <lineage>
        <taxon>Bacteria</taxon>
        <taxon>Pseudomonadati</taxon>
        <taxon>Bacteroidota</taxon>
        <taxon>Flavobacteriia</taxon>
        <taxon>Flavobacteriales</taxon>
        <taxon>Flavobacteriaceae</taxon>
        <taxon>Lutibacter</taxon>
    </lineage>
</organism>
<dbReference type="HAMAP" id="MF_01867">
    <property type="entry name" value="BshC"/>
    <property type="match status" value="1"/>
</dbReference>
<accession>A0A1I6NPM7</accession>
<dbReference type="PIRSF" id="PIRSF012535">
    <property type="entry name" value="UCP012535"/>
    <property type="match status" value="1"/>
</dbReference>
<dbReference type="EC" id="6.-.-.-" evidence="2"/>
<dbReference type="InterPro" id="IPR011199">
    <property type="entry name" value="Bacillithiol_biosynth_BshC"/>
</dbReference>
<dbReference type="OrthoDB" id="9765151at2"/>
<gene>
    <name evidence="2" type="primary">bshC</name>
    <name evidence="5" type="ORF">SAMN04488006_0332</name>
</gene>
<name>A0A1I6NPM7_9FLAO</name>
<dbReference type="STRING" id="593133.SAMN04488006_0332"/>
<dbReference type="EMBL" id="FOZP01000001">
    <property type="protein sequence ID" value="SFS29875.1"/>
    <property type="molecule type" value="Genomic_DNA"/>
</dbReference>
<evidence type="ECO:0000259" key="4">
    <source>
        <dbReference type="Pfam" id="PF24850"/>
    </source>
</evidence>
<dbReference type="Pfam" id="PF10079">
    <property type="entry name" value="Rossmann-like_BshC"/>
    <property type="match status" value="1"/>
</dbReference>
<dbReference type="RefSeq" id="WP_090221845.1">
    <property type="nucleotide sequence ID" value="NZ_FOZP01000001.1"/>
</dbReference>
<evidence type="ECO:0000256" key="2">
    <source>
        <dbReference type="HAMAP-Rule" id="MF_01867"/>
    </source>
</evidence>
<dbReference type="AlphaFoldDB" id="A0A1I6NPM7"/>
<comment type="similarity">
    <text evidence="2">Belongs to the BshC family.</text>
</comment>
<evidence type="ECO:0000256" key="1">
    <source>
        <dbReference type="ARBA" id="ARBA00022598"/>
    </source>
</evidence>
<reference evidence="6" key="1">
    <citation type="submission" date="2016-10" db="EMBL/GenBank/DDBJ databases">
        <authorList>
            <person name="Varghese N."/>
            <person name="Submissions S."/>
        </authorList>
    </citation>
    <scope>NUCLEOTIDE SEQUENCE [LARGE SCALE GENOMIC DNA]</scope>
    <source>
        <strain evidence="6">DSM 24450</strain>
    </source>
</reference>
<keyword evidence="1 2" id="KW-0436">Ligase</keyword>
<keyword evidence="6" id="KW-1185">Reference proteome</keyword>
<dbReference type="Proteomes" id="UP000199312">
    <property type="component" value="Unassembled WGS sequence"/>
</dbReference>
<sequence>MKVHSIPFQNTGYFSKLISDYLDKNAELSEFYDNYPNLNGFENQLKLRQNSNFDSDSSRSILVSALKNQYVNFPVSIKTESNINALSKHNTYTITTGHQLNIFTGPLYFLYKIVSTINLTKQLKEKFPTYNFVPVYWMATEDHDFDEINYFNFKGKKVVWNRGSSGAVGRLKTDGFDEVFNEFSKHLGTTKNANYLKFLFEEAYLKHKNLTDSTRYLVNKLFGEYGLVIIDGDDKSLKKQFAPIVKDELLNATSFNKVTLTSTKLAESYKIQVNPREINLFYLTENLRERIIFDEGIYKIYGTDISFTEDEILMELENNPEKFSPNVIMRPVYQETILPNLCYIGGGGELAYWFQLKDYFTAINTPFPILLLRNSALLIAKKQVIKAQKLNVTLEELFLKQPTLIDKKVKEISEIDIDFSKQKLFLKEQFKDLKELAKQTDVSFIGAVNAQETKQLKGLGNLEKRLLKAQKRKLSDVVLRLENLQNALFPNKSLEERTRNFSEFYLEIGEELIPMLLESLNPLDLTFSVIEY</sequence>
<proteinExistence type="inferred from homology"/>
<dbReference type="GO" id="GO:0016874">
    <property type="term" value="F:ligase activity"/>
    <property type="evidence" value="ECO:0007669"/>
    <property type="project" value="UniProtKB-UniRule"/>
</dbReference>
<evidence type="ECO:0000313" key="5">
    <source>
        <dbReference type="EMBL" id="SFS29875.1"/>
    </source>
</evidence>
<dbReference type="InterPro" id="IPR055398">
    <property type="entry name" value="Rossmann-like_BshC"/>
</dbReference>
<feature type="domain" description="Bacillithiol biosynthesis BshC C-terminal coiled-coil" evidence="4">
    <location>
        <begin position="376"/>
        <end position="531"/>
    </location>
</feature>
<protein>
    <recommendedName>
        <fullName evidence="2">Putative cysteine ligase BshC</fullName>
        <ecNumber evidence="2">6.-.-.-</ecNumber>
    </recommendedName>
</protein>
<dbReference type="NCBIfam" id="TIGR03998">
    <property type="entry name" value="thiol_BshC"/>
    <property type="match status" value="1"/>
</dbReference>
<evidence type="ECO:0000313" key="6">
    <source>
        <dbReference type="Proteomes" id="UP000199312"/>
    </source>
</evidence>
<dbReference type="InterPro" id="IPR055399">
    <property type="entry name" value="CC_BshC"/>
</dbReference>
<dbReference type="Pfam" id="PF24850">
    <property type="entry name" value="CC_BshC"/>
    <property type="match status" value="1"/>
</dbReference>
<evidence type="ECO:0000259" key="3">
    <source>
        <dbReference type="Pfam" id="PF10079"/>
    </source>
</evidence>
<feature type="domain" description="Bacillithiol biosynthesis BshC N-terminal Rossmann-like" evidence="3">
    <location>
        <begin position="1"/>
        <end position="374"/>
    </location>
</feature>